<organism evidence="1 4">
    <name type="scientific">Plasmodium ovale wallikeri</name>
    <dbReference type="NCBI Taxonomy" id="864142"/>
    <lineage>
        <taxon>Eukaryota</taxon>
        <taxon>Sar</taxon>
        <taxon>Alveolata</taxon>
        <taxon>Apicomplexa</taxon>
        <taxon>Aconoidasida</taxon>
        <taxon>Haemosporida</taxon>
        <taxon>Plasmodiidae</taxon>
        <taxon>Plasmodium</taxon>
        <taxon>Plasmodium (Plasmodium)</taxon>
    </lineage>
</organism>
<accession>A0A1A8ZCF9</accession>
<reference evidence="4" key="1">
    <citation type="submission" date="2016-05" db="EMBL/GenBank/DDBJ databases">
        <authorList>
            <person name="Naeem R."/>
        </authorList>
    </citation>
    <scope>NUCLEOTIDE SEQUENCE [LARGE SCALE GENOMIC DNA]</scope>
</reference>
<dbReference type="EMBL" id="FLRD01000120">
    <property type="protein sequence ID" value="SBT41569.1"/>
    <property type="molecule type" value="Genomic_DNA"/>
</dbReference>
<keyword evidence="4" id="KW-1185">Reference proteome</keyword>
<reference evidence="3" key="3">
    <citation type="submission" date="2016-05" db="EMBL/GenBank/DDBJ databases">
        <authorList>
            <person name="Naeem Raeece"/>
        </authorList>
    </citation>
    <scope>NUCLEOTIDE SEQUENCE [LARGE SCALE GENOMIC DNA]</scope>
</reference>
<dbReference type="Proteomes" id="UP000078550">
    <property type="component" value="Unassembled WGS sequence"/>
</dbReference>
<evidence type="ECO:0000313" key="3">
    <source>
        <dbReference type="Proteomes" id="UP000078550"/>
    </source>
</evidence>
<dbReference type="EMBL" id="FLRE01000163">
    <property type="protein sequence ID" value="SBT41983.1"/>
    <property type="molecule type" value="Genomic_DNA"/>
</dbReference>
<name>A0A1A8ZCF9_PLAOA</name>
<evidence type="ECO:0000313" key="2">
    <source>
        <dbReference type="EMBL" id="SBT41983.1"/>
    </source>
</evidence>
<sequence>MLYKSVLIILKNAQVSEKVSTNWGSQRLEKVIQIGKHPTVKRSRRVLLCISQRTFPVPSLWQLWRRATGKTEYRTAIEAHAEHLERRNSTL</sequence>
<protein>
    <submittedName>
        <fullName evidence="1">Uncharacterized protein</fullName>
    </submittedName>
</protein>
<reference evidence="1" key="2">
    <citation type="submission" date="2016-05" db="EMBL/GenBank/DDBJ databases">
        <authorList>
            <person name="Lavstsen T."/>
            <person name="Jespersen J.S."/>
        </authorList>
    </citation>
    <scope>NUCLEOTIDE SEQUENCE [LARGE SCALE GENOMIC DNA]</scope>
</reference>
<gene>
    <name evidence="1" type="ORF">POVWA1_044230</name>
    <name evidence="2" type="ORF">POVWA2_042830</name>
</gene>
<evidence type="ECO:0000313" key="4">
    <source>
        <dbReference type="Proteomes" id="UP000078555"/>
    </source>
</evidence>
<proteinExistence type="predicted"/>
<evidence type="ECO:0000313" key="1">
    <source>
        <dbReference type="EMBL" id="SBT41569.1"/>
    </source>
</evidence>
<dbReference type="Proteomes" id="UP000078555">
    <property type="component" value="Unassembled WGS sequence"/>
</dbReference>
<dbReference type="AlphaFoldDB" id="A0A1A8ZCF9"/>